<dbReference type="AlphaFoldDB" id="A0A8J4H418"/>
<evidence type="ECO:0000313" key="1">
    <source>
        <dbReference type="EMBL" id="GIQ68288.1"/>
    </source>
</evidence>
<accession>A0A8J4H418</accession>
<comment type="caution">
    <text evidence="1">The sequence shown here is derived from an EMBL/GenBank/DDBJ whole genome shotgun (WGS) entry which is preliminary data.</text>
</comment>
<reference evidence="1" key="1">
    <citation type="submission" date="2021-04" db="EMBL/GenBank/DDBJ databases">
        <title>Draft genome sequence of Xylanibacillus composti strain K13.</title>
        <authorList>
            <person name="Uke A."/>
            <person name="Chhe C."/>
            <person name="Baramee S."/>
            <person name="Kosugi A."/>
        </authorList>
    </citation>
    <scope>NUCLEOTIDE SEQUENCE</scope>
    <source>
        <strain evidence="1">K13</strain>
    </source>
</reference>
<dbReference type="RefSeq" id="WP_213410897.1">
    <property type="nucleotide sequence ID" value="NZ_BOVK01000014.1"/>
</dbReference>
<name>A0A8J4H418_9BACL</name>
<dbReference type="InterPro" id="IPR009711">
    <property type="entry name" value="UPF0473"/>
</dbReference>
<keyword evidence="2" id="KW-1185">Reference proteome</keyword>
<organism evidence="1 2">
    <name type="scientific">Xylanibacillus composti</name>
    <dbReference type="NCBI Taxonomy" id="1572762"/>
    <lineage>
        <taxon>Bacteria</taxon>
        <taxon>Bacillati</taxon>
        <taxon>Bacillota</taxon>
        <taxon>Bacilli</taxon>
        <taxon>Bacillales</taxon>
        <taxon>Paenibacillaceae</taxon>
        <taxon>Xylanibacillus</taxon>
    </lineage>
</organism>
<evidence type="ECO:0000313" key="2">
    <source>
        <dbReference type="Proteomes" id="UP000677918"/>
    </source>
</evidence>
<proteinExistence type="predicted"/>
<gene>
    <name evidence="1" type="ORF">XYCOK13_11120</name>
</gene>
<dbReference type="Pfam" id="PF06949">
    <property type="entry name" value="DUF1292"/>
    <property type="match status" value="1"/>
</dbReference>
<dbReference type="EMBL" id="BOVK01000014">
    <property type="protein sequence ID" value="GIQ68288.1"/>
    <property type="molecule type" value="Genomic_DNA"/>
</dbReference>
<dbReference type="Proteomes" id="UP000677918">
    <property type="component" value="Unassembled WGS sequence"/>
</dbReference>
<protein>
    <submittedName>
        <fullName evidence="1">Uncharacterized protein</fullName>
    </submittedName>
</protein>
<sequence>MSEHNHEHGPDCGCGEEEPSFIITDENGVDHEMIMVYTFESADRNYAVLLEKDEPEAEGLIFRIEEEGDDVYLVTIDDDAEWEQVVEVYNRLAEEEA</sequence>